<dbReference type="Pfam" id="PF00022">
    <property type="entry name" value="Actin"/>
    <property type="match status" value="1"/>
</dbReference>
<reference evidence="4" key="1">
    <citation type="submission" date="2021-03" db="EMBL/GenBank/DDBJ databases">
        <authorList>
            <person name="Bekaert M."/>
        </authorList>
    </citation>
    <scope>NUCLEOTIDE SEQUENCE</scope>
</reference>
<dbReference type="Gene3D" id="3.30.420.40">
    <property type="match status" value="1"/>
</dbReference>
<proteinExistence type="inferred from homology"/>
<dbReference type="PANTHER" id="PTHR11937">
    <property type="entry name" value="ACTIN"/>
    <property type="match status" value="1"/>
</dbReference>
<dbReference type="PRINTS" id="PR00190">
    <property type="entry name" value="ACTIN"/>
</dbReference>
<dbReference type="SMART" id="SM00268">
    <property type="entry name" value="ACTIN"/>
    <property type="match status" value="1"/>
</dbReference>
<name>A0A8S3VSK0_MYTED</name>
<dbReference type="SMR" id="A0A8S3VSK0"/>
<organism evidence="4 5">
    <name type="scientific">Mytilus edulis</name>
    <name type="common">Blue mussel</name>
    <dbReference type="NCBI Taxonomy" id="6550"/>
    <lineage>
        <taxon>Eukaryota</taxon>
        <taxon>Metazoa</taxon>
        <taxon>Spiralia</taxon>
        <taxon>Lophotrochozoa</taxon>
        <taxon>Mollusca</taxon>
        <taxon>Bivalvia</taxon>
        <taxon>Autobranchia</taxon>
        <taxon>Pteriomorphia</taxon>
        <taxon>Mytilida</taxon>
        <taxon>Mytiloidea</taxon>
        <taxon>Mytilidae</taxon>
        <taxon>Mytilinae</taxon>
        <taxon>Mytilus</taxon>
    </lineage>
</organism>
<evidence type="ECO:0008006" key="6">
    <source>
        <dbReference type="Google" id="ProtNLM"/>
    </source>
</evidence>
<dbReference type="Proteomes" id="UP000683360">
    <property type="component" value="Unassembled WGS sequence"/>
</dbReference>
<dbReference type="Gene3D" id="3.90.640.10">
    <property type="entry name" value="Actin, Chain A, domain 4"/>
    <property type="match status" value="1"/>
</dbReference>
<dbReference type="EMBL" id="CAJPWZ010003334">
    <property type="protein sequence ID" value="CAG2257933.1"/>
    <property type="molecule type" value="Genomic_DNA"/>
</dbReference>
<comment type="caution">
    <text evidence="4">The sequence shown here is derived from an EMBL/GenBank/DDBJ whole genome shotgun (WGS) entry which is preliminary data.</text>
</comment>
<dbReference type="InterPro" id="IPR043129">
    <property type="entry name" value="ATPase_NBD"/>
</dbReference>
<evidence type="ECO:0000256" key="1">
    <source>
        <dbReference type="ARBA" id="ARBA00003520"/>
    </source>
</evidence>
<evidence type="ECO:0000313" key="5">
    <source>
        <dbReference type="Proteomes" id="UP000683360"/>
    </source>
</evidence>
<sequence length="232" mass="25898">MATVVMENGTWLCKAGFAGEDTPKTVFPAVVGKPSQMGEAAGMDPNSVYVGDKAHRKQGLLTVRHPTTDGFLSDWNDIEKIWHYAFHDELDIATKEHSILLTEPQVNPKALREKMAQMIFEDFDFPTMYIKAKEVLSLYSSGCITGVALDIGDGISCSVPACDGYAIRHAVKRSGIYGRDLTDCLRKSLNDRGYSFPSVADRDIIRNIKENLCYVASDYKKKWISFQPKHPL</sequence>
<dbReference type="AlphaFoldDB" id="A0A8S3VSK0"/>
<dbReference type="SUPFAM" id="SSF53067">
    <property type="entry name" value="Actin-like ATPase domain"/>
    <property type="match status" value="2"/>
</dbReference>
<gene>
    <name evidence="4" type="ORF">MEDL_69150</name>
</gene>
<evidence type="ECO:0000313" key="4">
    <source>
        <dbReference type="EMBL" id="CAG2257933.1"/>
    </source>
</evidence>
<protein>
    <recommendedName>
        <fullName evidence="6">Actin</fullName>
    </recommendedName>
</protein>
<dbReference type="OrthoDB" id="5132116at2759"/>
<dbReference type="InterPro" id="IPR004000">
    <property type="entry name" value="Actin"/>
</dbReference>
<comment type="function">
    <text evidence="1">Actins are highly conserved proteins that are involved in various types of cell motility and are ubiquitously expressed in all eukaryotic cells.</text>
</comment>
<keyword evidence="5" id="KW-1185">Reference proteome</keyword>
<accession>A0A8S3VSK0</accession>
<evidence type="ECO:0000256" key="2">
    <source>
        <dbReference type="ARBA" id="ARBA00006752"/>
    </source>
</evidence>
<evidence type="ECO:0000256" key="3">
    <source>
        <dbReference type="RuleBase" id="RU000487"/>
    </source>
</evidence>
<comment type="similarity">
    <text evidence="2 3">Belongs to the actin family.</text>
</comment>
<dbReference type="FunFam" id="3.30.420.40:FF:000050">
    <property type="entry name" value="Actin, alpha skeletal muscle"/>
    <property type="match status" value="1"/>
</dbReference>